<feature type="non-terminal residue" evidence="1">
    <location>
        <position position="69"/>
    </location>
</feature>
<accession>A0A0C9XIG0</accession>
<gene>
    <name evidence="1" type="ORF">K443DRAFT_39679</name>
</gene>
<dbReference type="Proteomes" id="UP000054477">
    <property type="component" value="Unassembled WGS sequence"/>
</dbReference>
<dbReference type="EMBL" id="KN838566">
    <property type="protein sequence ID" value="KIK04811.1"/>
    <property type="molecule type" value="Genomic_DNA"/>
</dbReference>
<evidence type="ECO:0000313" key="2">
    <source>
        <dbReference type="Proteomes" id="UP000054477"/>
    </source>
</evidence>
<name>A0A0C9XIG0_9AGAR</name>
<dbReference type="OrthoDB" id="2941277at2759"/>
<reference evidence="1 2" key="1">
    <citation type="submission" date="2014-04" db="EMBL/GenBank/DDBJ databases">
        <authorList>
            <consortium name="DOE Joint Genome Institute"/>
            <person name="Kuo A."/>
            <person name="Kohler A."/>
            <person name="Nagy L.G."/>
            <person name="Floudas D."/>
            <person name="Copeland A."/>
            <person name="Barry K.W."/>
            <person name="Cichocki N."/>
            <person name="Veneault-Fourrey C."/>
            <person name="LaButti K."/>
            <person name="Lindquist E.A."/>
            <person name="Lipzen A."/>
            <person name="Lundell T."/>
            <person name="Morin E."/>
            <person name="Murat C."/>
            <person name="Sun H."/>
            <person name="Tunlid A."/>
            <person name="Henrissat B."/>
            <person name="Grigoriev I.V."/>
            <person name="Hibbett D.S."/>
            <person name="Martin F."/>
            <person name="Nordberg H.P."/>
            <person name="Cantor M.N."/>
            <person name="Hua S.X."/>
        </authorList>
    </citation>
    <scope>NUCLEOTIDE SEQUENCE [LARGE SCALE GENOMIC DNA]</scope>
    <source>
        <strain evidence="1 2">LaAM-08-1</strain>
    </source>
</reference>
<evidence type="ECO:0000313" key="1">
    <source>
        <dbReference type="EMBL" id="KIK04811.1"/>
    </source>
</evidence>
<proteinExistence type="predicted"/>
<keyword evidence="2" id="KW-1185">Reference proteome</keyword>
<feature type="non-terminal residue" evidence="1">
    <location>
        <position position="1"/>
    </location>
</feature>
<sequence length="69" mass="8006">ERRSNTHKYRPRSSYFPSCILSLLLDKLLVIHFPSELENILDGSWSYYSSHGDTIFDSTIQIQTSITVQ</sequence>
<dbReference type="AlphaFoldDB" id="A0A0C9XIG0"/>
<protein>
    <submittedName>
        <fullName evidence="1">Uncharacterized protein</fullName>
    </submittedName>
</protein>
<organism evidence="1 2">
    <name type="scientific">Laccaria amethystina LaAM-08-1</name>
    <dbReference type="NCBI Taxonomy" id="1095629"/>
    <lineage>
        <taxon>Eukaryota</taxon>
        <taxon>Fungi</taxon>
        <taxon>Dikarya</taxon>
        <taxon>Basidiomycota</taxon>
        <taxon>Agaricomycotina</taxon>
        <taxon>Agaricomycetes</taxon>
        <taxon>Agaricomycetidae</taxon>
        <taxon>Agaricales</taxon>
        <taxon>Agaricineae</taxon>
        <taxon>Hydnangiaceae</taxon>
        <taxon>Laccaria</taxon>
    </lineage>
</organism>
<dbReference type="HOGENOM" id="CLU_2518635_0_0_1"/>
<reference evidence="2" key="2">
    <citation type="submission" date="2015-01" db="EMBL/GenBank/DDBJ databases">
        <title>Evolutionary Origins and Diversification of the Mycorrhizal Mutualists.</title>
        <authorList>
            <consortium name="DOE Joint Genome Institute"/>
            <consortium name="Mycorrhizal Genomics Consortium"/>
            <person name="Kohler A."/>
            <person name="Kuo A."/>
            <person name="Nagy L.G."/>
            <person name="Floudas D."/>
            <person name="Copeland A."/>
            <person name="Barry K.W."/>
            <person name="Cichocki N."/>
            <person name="Veneault-Fourrey C."/>
            <person name="LaButti K."/>
            <person name="Lindquist E.A."/>
            <person name="Lipzen A."/>
            <person name="Lundell T."/>
            <person name="Morin E."/>
            <person name="Murat C."/>
            <person name="Riley R."/>
            <person name="Ohm R."/>
            <person name="Sun H."/>
            <person name="Tunlid A."/>
            <person name="Henrissat B."/>
            <person name="Grigoriev I.V."/>
            <person name="Hibbett D.S."/>
            <person name="Martin F."/>
        </authorList>
    </citation>
    <scope>NUCLEOTIDE SEQUENCE [LARGE SCALE GENOMIC DNA]</scope>
    <source>
        <strain evidence="2">LaAM-08-1</strain>
    </source>
</reference>